<keyword evidence="2" id="KW-0560">Oxidoreductase</keyword>
<dbReference type="GO" id="GO:0016491">
    <property type="term" value="F:oxidoreductase activity"/>
    <property type="evidence" value="ECO:0007669"/>
    <property type="project" value="UniProtKB-KW"/>
</dbReference>
<dbReference type="SUPFAM" id="SSF89733">
    <property type="entry name" value="L-sulfolactate dehydrogenase-like"/>
    <property type="match status" value="1"/>
</dbReference>
<dbReference type="InterPro" id="IPR036111">
    <property type="entry name" value="Mal/L-sulfo/L-lacto_DH-like_sf"/>
</dbReference>
<comment type="similarity">
    <text evidence="1">Belongs to the LDH2/MDH2 oxidoreductase family.</text>
</comment>
<evidence type="ECO:0000256" key="2">
    <source>
        <dbReference type="ARBA" id="ARBA00023002"/>
    </source>
</evidence>
<dbReference type="PANTHER" id="PTHR11091">
    <property type="entry name" value="OXIDOREDUCTASE-RELATED"/>
    <property type="match status" value="1"/>
</dbReference>
<accession>A0A382KTN3</accession>
<reference evidence="3" key="1">
    <citation type="submission" date="2018-05" db="EMBL/GenBank/DDBJ databases">
        <authorList>
            <person name="Lanie J.A."/>
            <person name="Ng W.-L."/>
            <person name="Kazmierczak K.M."/>
            <person name="Andrzejewski T.M."/>
            <person name="Davidsen T.M."/>
            <person name="Wayne K.J."/>
            <person name="Tettelin H."/>
            <person name="Glass J.I."/>
            <person name="Rusch D."/>
            <person name="Podicherti R."/>
            <person name="Tsui H.-C.T."/>
            <person name="Winkler M.E."/>
        </authorList>
    </citation>
    <scope>NUCLEOTIDE SEQUENCE</scope>
</reference>
<dbReference type="PANTHER" id="PTHR11091:SF0">
    <property type="entry name" value="MALATE DEHYDROGENASE"/>
    <property type="match status" value="1"/>
</dbReference>
<dbReference type="AlphaFoldDB" id="A0A382KTN3"/>
<name>A0A382KTN3_9ZZZZ</name>
<dbReference type="InterPro" id="IPR043144">
    <property type="entry name" value="Mal/L-sulf/L-lact_DH-like_ah"/>
</dbReference>
<dbReference type="Pfam" id="PF02615">
    <property type="entry name" value="Ldh_2"/>
    <property type="match status" value="1"/>
</dbReference>
<dbReference type="InterPro" id="IPR043143">
    <property type="entry name" value="Mal/L-sulf/L-lact_DH-like_NADP"/>
</dbReference>
<dbReference type="Gene3D" id="3.30.1370.60">
    <property type="entry name" value="Hypothetical oxidoreductase yiak, domain 2"/>
    <property type="match status" value="1"/>
</dbReference>
<protein>
    <recommendedName>
        <fullName evidence="4">Sulfolactate dehydrogenase</fullName>
    </recommendedName>
</protein>
<sequence>MKKLSQKEALELAVNTLQKNGALKENALPLALGIIDAENQGIKSHGFHYLPIYCLHLKCEKVKGSASPKLNVISNVAFKVNADNGFAHRAISLGMEKLIPSAKENGISSLAITNSYNCGVLGYHTKNIAKEKLIAIGCTNAPASIAPLGGIKPVVGTNPISMAIYNKGEVKIIIDQSASVVAKSEISVRAKSGEKIPEGWAFGPDGKNTTDAGVALKGTMAPAGGYKGFGIGLFVEIMSACLTGSNLGVEASSFANDQGGPPGTGQFFIAVNPEKFSNTFEDKIAKIIQSIESQEKARVPGSKRINNYKKNINNEISIKDELYDKIISLNK</sequence>
<evidence type="ECO:0000313" key="3">
    <source>
        <dbReference type="EMBL" id="SVC26893.1"/>
    </source>
</evidence>
<dbReference type="EMBL" id="UINC01082274">
    <property type="protein sequence ID" value="SVC26893.1"/>
    <property type="molecule type" value="Genomic_DNA"/>
</dbReference>
<evidence type="ECO:0000256" key="1">
    <source>
        <dbReference type="ARBA" id="ARBA00006056"/>
    </source>
</evidence>
<proteinExistence type="inferred from homology"/>
<dbReference type="Gene3D" id="1.10.1530.10">
    <property type="match status" value="1"/>
</dbReference>
<evidence type="ECO:0008006" key="4">
    <source>
        <dbReference type="Google" id="ProtNLM"/>
    </source>
</evidence>
<dbReference type="InterPro" id="IPR003767">
    <property type="entry name" value="Malate/L-lactate_DH-like"/>
</dbReference>
<organism evidence="3">
    <name type="scientific">marine metagenome</name>
    <dbReference type="NCBI Taxonomy" id="408172"/>
    <lineage>
        <taxon>unclassified sequences</taxon>
        <taxon>metagenomes</taxon>
        <taxon>ecological metagenomes</taxon>
    </lineage>
</organism>
<gene>
    <name evidence="3" type="ORF">METZ01_LOCUS279747</name>
</gene>